<name>A0A8A4KKT9_PANAN</name>
<dbReference type="EMBL" id="CP059085">
    <property type="protein sequence ID" value="QTC48511.1"/>
    <property type="molecule type" value="Genomic_DNA"/>
</dbReference>
<evidence type="ECO:0000313" key="2">
    <source>
        <dbReference type="Proteomes" id="UP000663901"/>
    </source>
</evidence>
<protein>
    <submittedName>
        <fullName evidence="1">Plasmid SOS inhibition protein A</fullName>
    </submittedName>
</protein>
<evidence type="ECO:0000313" key="1">
    <source>
        <dbReference type="EMBL" id="QTC48511.1"/>
    </source>
</evidence>
<sequence length="243" mass="28753">MIPNNRSLVPLSRERQAAIQAIMYVEQKAGRRLYCAEYPYARAYFRFLMGSRRITLKEIRVFCPCLQESELRGRKQAWLKAIDILIASEGGCCPLPLSCHDAGWVFPEKRFQQTERRRMKRELHAEKYSRQRQRERQDRERAYLAEKGQAEIDLAFHTPETVSCWVSRWSESGLTQYDLETLFFRWSERFPSMKGLERWMTEGLPLWKIGAEARHMSAEATEAVRELERWMVPNKLTQGREGK</sequence>
<organism evidence="1 2">
    <name type="scientific">Pantoea ananas</name>
    <name type="common">Erwinia uredovora</name>
    <dbReference type="NCBI Taxonomy" id="553"/>
    <lineage>
        <taxon>Bacteria</taxon>
        <taxon>Pseudomonadati</taxon>
        <taxon>Pseudomonadota</taxon>
        <taxon>Gammaproteobacteria</taxon>
        <taxon>Enterobacterales</taxon>
        <taxon>Erwiniaceae</taxon>
        <taxon>Pantoea</taxon>
    </lineage>
</organism>
<geneLocation type="plasmid" evidence="1 2">
    <name>pOC5aB</name>
</geneLocation>
<gene>
    <name evidence="1" type="ORF">H0Z12_22280</name>
</gene>
<keyword evidence="1" id="KW-0614">Plasmid</keyword>
<reference evidence="1" key="1">
    <citation type="submission" date="2020-07" db="EMBL/GenBank/DDBJ databases">
        <title>Genome Sequences for Panteoa spp. that cause Center Rot in Onions.</title>
        <authorList>
            <person name="Asselin J.A."/>
            <person name="Helmann T."/>
            <person name="Beer S."/>
            <person name="Stodghill P."/>
        </authorList>
    </citation>
    <scope>NUCLEOTIDE SEQUENCE</scope>
    <source>
        <strain evidence="1">OC5a</strain>
        <plasmid evidence="1">pOC5aB</plasmid>
    </source>
</reference>
<proteinExistence type="predicted"/>
<dbReference type="AlphaFoldDB" id="A0A8A4KKT9"/>
<dbReference type="Pfam" id="PF06952">
    <property type="entry name" value="PsiA"/>
    <property type="match status" value="1"/>
</dbReference>
<dbReference type="Proteomes" id="UP000663901">
    <property type="component" value="Plasmid pOC5aB"/>
</dbReference>
<dbReference type="RefSeq" id="WP_105088869.1">
    <property type="nucleotide sequence ID" value="NZ_CP059085.1"/>
</dbReference>
<dbReference type="InterPro" id="IPR009713">
    <property type="entry name" value="Uncharacterised_PsiA"/>
</dbReference>
<dbReference type="NCBIfam" id="NF010258">
    <property type="entry name" value="PRK13704.1"/>
    <property type="match status" value="1"/>
</dbReference>
<accession>A0A8A4KKT9</accession>